<dbReference type="InterPro" id="IPR000994">
    <property type="entry name" value="Pept_M24"/>
</dbReference>
<name>A0AA35VX43_GEOBA</name>
<gene>
    <name evidence="2" type="ORF">GBAR_LOCUS1945</name>
</gene>
<dbReference type="Gene3D" id="3.90.230.10">
    <property type="entry name" value="Creatinase/methionine aminopeptidase superfamily"/>
    <property type="match status" value="1"/>
</dbReference>
<dbReference type="PANTHER" id="PTHR46112">
    <property type="entry name" value="AMINOPEPTIDASE"/>
    <property type="match status" value="1"/>
</dbReference>
<dbReference type="EMBL" id="CASHTH010000277">
    <property type="protein sequence ID" value="CAI7996734.1"/>
    <property type="molecule type" value="Genomic_DNA"/>
</dbReference>
<dbReference type="Proteomes" id="UP001174909">
    <property type="component" value="Unassembled WGS sequence"/>
</dbReference>
<reference evidence="2" key="1">
    <citation type="submission" date="2023-03" db="EMBL/GenBank/DDBJ databases">
        <authorList>
            <person name="Steffen K."/>
            <person name="Cardenas P."/>
        </authorList>
    </citation>
    <scope>NUCLEOTIDE SEQUENCE</scope>
</reference>
<evidence type="ECO:0000313" key="3">
    <source>
        <dbReference type="Proteomes" id="UP001174909"/>
    </source>
</evidence>
<keyword evidence="3" id="KW-1185">Reference proteome</keyword>
<dbReference type="SUPFAM" id="SSF55920">
    <property type="entry name" value="Creatinase/aminopeptidase"/>
    <property type="match status" value="1"/>
</dbReference>
<dbReference type="SUPFAM" id="SSF53092">
    <property type="entry name" value="Creatinase/prolidase N-terminal domain"/>
    <property type="match status" value="1"/>
</dbReference>
<sequence>MLEDRGLSAATIGIDLRYVYADTLFRLQQNNPECQFVDITGMLYGLRAIKHPQEIELHRSAARLFEEGLRRAITDATEGQSAQAIKYNYQAGALEAAMADPSLGELQSAYGFISAGTGSSFGDRSGLHSGDLIKFDCGVAVGGFYSDCGRTFAFGRAAADQRRVHDALAEAHASAREVMRPGTPISAIYRAADDVMRAHGFPGYSRGHYGHSIGLDSFVEEPPFISANEHSELQAGMLLCLETPYYSASTGSYQIEDMILITENGHENFNTLSYELVEL</sequence>
<proteinExistence type="predicted"/>
<organism evidence="2 3">
    <name type="scientific">Geodia barretti</name>
    <name type="common">Barrett's horny sponge</name>
    <dbReference type="NCBI Taxonomy" id="519541"/>
    <lineage>
        <taxon>Eukaryota</taxon>
        <taxon>Metazoa</taxon>
        <taxon>Porifera</taxon>
        <taxon>Demospongiae</taxon>
        <taxon>Heteroscleromorpha</taxon>
        <taxon>Tetractinellida</taxon>
        <taxon>Astrophorina</taxon>
        <taxon>Geodiidae</taxon>
        <taxon>Geodia</taxon>
    </lineage>
</organism>
<dbReference type="PRINTS" id="PR00599">
    <property type="entry name" value="MAPEPTIDASE"/>
</dbReference>
<dbReference type="Pfam" id="PF00557">
    <property type="entry name" value="Peptidase_M24"/>
    <property type="match status" value="1"/>
</dbReference>
<accession>A0AA35VX43</accession>
<dbReference type="PANTHER" id="PTHR46112:SF2">
    <property type="entry name" value="XAA-PRO AMINOPEPTIDASE P-RELATED"/>
    <property type="match status" value="1"/>
</dbReference>
<dbReference type="InterPro" id="IPR029149">
    <property type="entry name" value="Creatin/AminoP/Spt16_N"/>
</dbReference>
<evidence type="ECO:0000313" key="2">
    <source>
        <dbReference type="EMBL" id="CAI7996734.1"/>
    </source>
</evidence>
<dbReference type="InterPro" id="IPR001714">
    <property type="entry name" value="Pept_M24_MAP"/>
</dbReference>
<dbReference type="InterPro" id="IPR036005">
    <property type="entry name" value="Creatinase/aminopeptidase-like"/>
</dbReference>
<evidence type="ECO:0000259" key="1">
    <source>
        <dbReference type="Pfam" id="PF00557"/>
    </source>
</evidence>
<comment type="caution">
    <text evidence="2">The sequence shown here is derived from an EMBL/GenBank/DDBJ whole genome shotgun (WGS) entry which is preliminary data.</text>
</comment>
<protein>
    <submittedName>
        <fullName evidence="2">Xaa-Pro dipeptidase</fullName>
    </submittedName>
</protein>
<dbReference type="AlphaFoldDB" id="A0AA35VX43"/>
<dbReference type="InterPro" id="IPR050659">
    <property type="entry name" value="Peptidase_M24B"/>
</dbReference>
<dbReference type="CDD" id="cd01066">
    <property type="entry name" value="APP_MetAP"/>
    <property type="match status" value="1"/>
</dbReference>
<feature type="domain" description="Peptidase M24" evidence="1">
    <location>
        <begin position="57"/>
        <end position="263"/>
    </location>
</feature>